<dbReference type="RefSeq" id="WP_343926231.1">
    <property type="nucleotide sequence ID" value="NZ_BAAAIR010000050.1"/>
</dbReference>
<keyword evidence="5" id="KW-0560">Oxidoreductase</keyword>
<dbReference type="InterPro" id="IPR036188">
    <property type="entry name" value="FAD/NAD-bd_sf"/>
</dbReference>
<accession>A0ABW0FKB2</accession>
<evidence type="ECO:0000259" key="6">
    <source>
        <dbReference type="PROSITE" id="PS51379"/>
    </source>
</evidence>
<comment type="similarity">
    <text evidence="2">Belongs to the GMC oxidoreductase family.</text>
</comment>
<evidence type="ECO:0000313" key="7">
    <source>
        <dbReference type="EMBL" id="MFC5299559.1"/>
    </source>
</evidence>
<evidence type="ECO:0000256" key="3">
    <source>
        <dbReference type="ARBA" id="ARBA00022630"/>
    </source>
</evidence>
<comment type="cofactor">
    <cofactor evidence="1">
        <name>FAD</name>
        <dbReference type="ChEBI" id="CHEBI:57692"/>
    </cofactor>
</comment>
<organism evidence="7 8">
    <name type="scientific">Brachybacterium tyrofermentans</name>
    <dbReference type="NCBI Taxonomy" id="47848"/>
    <lineage>
        <taxon>Bacteria</taxon>
        <taxon>Bacillati</taxon>
        <taxon>Actinomycetota</taxon>
        <taxon>Actinomycetes</taxon>
        <taxon>Micrococcales</taxon>
        <taxon>Dermabacteraceae</taxon>
        <taxon>Brachybacterium</taxon>
    </lineage>
</organism>
<dbReference type="Pfam" id="PF00732">
    <property type="entry name" value="GMC_oxred_N"/>
    <property type="match status" value="1"/>
</dbReference>
<dbReference type="Gene3D" id="3.50.50.60">
    <property type="entry name" value="FAD/NAD(P)-binding domain"/>
    <property type="match status" value="2"/>
</dbReference>
<protein>
    <submittedName>
        <fullName evidence="7">GMC oxidoreductase</fullName>
    </submittedName>
</protein>
<reference evidence="8" key="1">
    <citation type="journal article" date="2019" name="Int. J. Syst. Evol. Microbiol.">
        <title>The Global Catalogue of Microorganisms (GCM) 10K type strain sequencing project: providing services to taxonomists for standard genome sequencing and annotation.</title>
        <authorList>
            <consortium name="The Broad Institute Genomics Platform"/>
            <consortium name="The Broad Institute Genome Sequencing Center for Infectious Disease"/>
            <person name="Wu L."/>
            <person name="Ma J."/>
        </authorList>
    </citation>
    <scope>NUCLEOTIDE SEQUENCE [LARGE SCALE GENOMIC DNA]</scope>
    <source>
        <strain evidence="8">CGMCC 1.16455</strain>
    </source>
</reference>
<dbReference type="Proteomes" id="UP001595937">
    <property type="component" value="Unassembled WGS sequence"/>
</dbReference>
<sequence length="660" mass="68661">MPTDGRDEQLRSLLTDALDPALARPAVLGDMLVSLRGAEAEGVGWAERILSGAPDAGALVGDLLYARGLTPENAGPDLAPHVDSWSAPGRDRQEPLLLEHSAFATPQTITEQYDAIVIGSGAGGGMAAQTLAQSGRRVLVVERGDLPRRSDLLTDHLRTPRSGSGLFPHSGPGPDAEVREVMLGDGPWRDVGAGAGLWSNNAMTIGGGTRMYGAQAWRFGPKDLAMASTYGVPEGSSLADWPLTYDELEPYYTRVEQMLGVSGGPSTDPWEGPRSAPLPMGPLGRSPLGNLLGAAAQRLGWGTQPVPLLINTRERAGRSACIRCAQCVGVDCPVGARAGSHNTTLPAALSTGNATLLPAAQASQIHVGPGGRATAVDLVGEHDGTLWRRTIRTELVVLAAGAIESARLLMDSASDRHPGGLGNDTDQVGRHLQGHAYGGAAALFAEQVVDLRGPGVDISTTDHRHGNDGIIGGGILADEFVPTPASTQRELRQSGLLPANAPVGSPTMERAMLRLGKVVGPIQEVTSADSRVQVNPARRDRLGRSIVRLSGSLHAEDLRGRDLLSARAADWLREAGAIDVRPLAPMALPTPPSGGQHQAGTCRMGVDPGTSVVGPDGRVWGHGNIVVADGSTHVTNGGANPVLTIYANALRISEGIVRAG</sequence>
<proteinExistence type="inferred from homology"/>
<evidence type="ECO:0000256" key="2">
    <source>
        <dbReference type="ARBA" id="ARBA00010790"/>
    </source>
</evidence>
<dbReference type="InterPro" id="IPR003953">
    <property type="entry name" value="FAD-dep_OxRdtase_2_FAD-bd"/>
</dbReference>
<dbReference type="PANTHER" id="PTHR42784:SF1">
    <property type="entry name" value="PYRANOSE 2-OXIDASE"/>
    <property type="match status" value="1"/>
</dbReference>
<dbReference type="Pfam" id="PF05199">
    <property type="entry name" value="GMC_oxred_C"/>
    <property type="match status" value="1"/>
</dbReference>
<dbReference type="SUPFAM" id="SSF51905">
    <property type="entry name" value="FAD/NAD(P)-binding domain"/>
    <property type="match status" value="1"/>
</dbReference>
<dbReference type="EMBL" id="JBHSLN010000089">
    <property type="protein sequence ID" value="MFC5299559.1"/>
    <property type="molecule type" value="Genomic_DNA"/>
</dbReference>
<keyword evidence="8" id="KW-1185">Reference proteome</keyword>
<evidence type="ECO:0000256" key="1">
    <source>
        <dbReference type="ARBA" id="ARBA00001974"/>
    </source>
</evidence>
<evidence type="ECO:0000256" key="4">
    <source>
        <dbReference type="ARBA" id="ARBA00022827"/>
    </source>
</evidence>
<comment type="caution">
    <text evidence="7">The sequence shown here is derived from an EMBL/GenBank/DDBJ whole genome shotgun (WGS) entry which is preliminary data.</text>
</comment>
<evidence type="ECO:0000256" key="5">
    <source>
        <dbReference type="ARBA" id="ARBA00023002"/>
    </source>
</evidence>
<dbReference type="InterPro" id="IPR051473">
    <property type="entry name" value="P2Ox-like"/>
</dbReference>
<dbReference type="InterPro" id="IPR017896">
    <property type="entry name" value="4Fe4S_Fe-S-bd"/>
</dbReference>
<dbReference type="GeneID" id="303299097"/>
<dbReference type="PROSITE" id="PS51379">
    <property type="entry name" value="4FE4S_FER_2"/>
    <property type="match status" value="1"/>
</dbReference>
<dbReference type="InterPro" id="IPR007867">
    <property type="entry name" value="GMC_OxRtase_C"/>
</dbReference>
<dbReference type="InterPro" id="IPR000172">
    <property type="entry name" value="GMC_OxRdtase_N"/>
</dbReference>
<dbReference type="PANTHER" id="PTHR42784">
    <property type="entry name" value="PYRANOSE 2-OXIDASE"/>
    <property type="match status" value="1"/>
</dbReference>
<gene>
    <name evidence="7" type="ORF">ACFPK8_18755</name>
</gene>
<name>A0ABW0FKB2_9MICO</name>
<dbReference type="Pfam" id="PF00890">
    <property type="entry name" value="FAD_binding_2"/>
    <property type="match status" value="1"/>
</dbReference>
<keyword evidence="3" id="KW-0285">Flavoprotein</keyword>
<keyword evidence="4" id="KW-0274">FAD</keyword>
<evidence type="ECO:0000313" key="8">
    <source>
        <dbReference type="Proteomes" id="UP001595937"/>
    </source>
</evidence>
<feature type="domain" description="4Fe-4S ferredoxin-type" evidence="6">
    <location>
        <begin position="312"/>
        <end position="342"/>
    </location>
</feature>